<dbReference type="CDD" id="cd00063">
    <property type="entry name" value="FN3"/>
    <property type="match status" value="1"/>
</dbReference>
<evidence type="ECO:0000313" key="2">
    <source>
        <dbReference type="Proteomes" id="UP001558652"/>
    </source>
</evidence>
<evidence type="ECO:0008006" key="3">
    <source>
        <dbReference type="Google" id="ProtNLM"/>
    </source>
</evidence>
<dbReference type="AlphaFoldDB" id="A0ABD0YLP9"/>
<evidence type="ECO:0000313" key="1">
    <source>
        <dbReference type="EMBL" id="KAL1123367.1"/>
    </source>
</evidence>
<reference evidence="1 2" key="1">
    <citation type="submission" date="2024-07" db="EMBL/GenBank/DDBJ databases">
        <title>Chromosome-level genome assembly of the water stick insect Ranatra chinensis (Heteroptera: Nepidae).</title>
        <authorList>
            <person name="Liu X."/>
        </authorList>
    </citation>
    <scope>NUCLEOTIDE SEQUENCE [LARGE SCALE GENOMIC DNA]</scope>
    <source>
        <strain evidence="1">Cailab_2021Rc</strain>
        <tissue evidence="1">Muscle</tissue>
    </source>
</reference>
<comment type="caution">
    <text evidence="1">The sequence shown here is derived from an EMBL/GenBank/DDBJ whole genome shotgun (WGS) entry which is preliminary data.</text>
</comment>
<dbReference type="Proteomes" id="UP001558652">
    <property type="component" value="Unassembled WGS sequence"/>
</dbReference>
<keyword evidence="2" id="KW-1185">Reference proteome</keyword>
<dbReference type="InterPro" id="IPR003961">
    <property type="entry name" value="FN3_dom"/>
</dbReference>
<proteinExistence type="predicted"/>
<gene>
    <name evidence="1" type="ORF">AAG570_002452</name>
</gene>
<accession>A0ABD0YLP9</accession>
<sequence length="167" mass="18925">MASKRRIMFYQNKKQEPTEIGTFKLPPFCDSPVQPGSPEDLITGPVSMRNKTVSVVLRWKPPASDVPVNRYLVYWSRRISSDQVPPEQGSVMMHQKSVSHLESYILQHPPISLGHPRLTSGLRTETASNTAKTLKPSQYIIQWTGASGVGYFLWCHSWVSLIFCHVE</sequence>
<name>A0ABD0YLP9_9HEMI</name>
<organism evidence="1 2">
    <name type="scientific">Ranatra chinensis</name>
    <dbReference type="NCBI Taxonomy" id="642074"/>
    <lineage>
        <taxon>Eukaryota</taxon>
        <taxon>Metazoa</taxon>
        <taxon>Ecdysozoa</taxon>
        <taxon>Arthropoda</taxon>
        <taxon>Hexapoda</taxon>
        <taxon>Insecta</taxon>
        <taxon>Pterygota</taxon>
        <taxon>Neoptera</taxon>
        <taxon>Paraneoptera</taxon>
        <taxon>Hemiptera</taxon>
        <taxon>Heteroptera</taxon>
        <taxon>Panheteroptera</taxon>
        <taxon>Nepomorpha</taxon>
        <taxon>Nepidae</taxon>
        <taxon>Ranatrinae</taxon>
        <taxon>Ranatra</taxon>
    </lineage>
</organism>
<dbReference type="EMBL" id="JBFDAA010000012">
    <property type="protein sequence ID" value="KAL1123367.1"/>
    <property type="molecule type" value="Genomic_DNA"/>
</dbReference>
<protein>
    <recommendedName>
        <fullName evidence="3">Fibronectin type-III domain-containing protein</fullName>
    </recommendedName>
</protein>